<dbReference type="Proteomes" id="UP000297890">
    <property type="component" value="Unassembled WGS sequence"/>
</dbReference>
<dbReference type="GO" id="GO:0050570">
    <property type="term" value="F:4-hydroxythreonine-4-phosphate dehydrogenase activity"/>
    <property type="evidence" value="ECO:0007669"/>
    <property type="project" value="UniProtKB-UniRule"/>
</dbReference>
<dbReference type="GO" id="GO:0051287">
    <property type="term" value="F:NAD binding"/>
    <property type="evidence" value="ECO:0007669"/>
    <property type="project" value="InterPro"/>
</dbReference>
<dbReference type="PANTHER" id="PTHR30004:SF5">
    <property type="entry name" value="4-HYDROXYTHREONINE-4-PHOSPHATE DEHYDROGENASE"/>
    <property type="match status" value="1"/>
</dbReference>
<keyword evidence="1 10" id="KW-0963">Cytoplasm</keyword>
<dbReference type="EC" id="1.1.1.262" evidence="10"/>
<dbReference type="GO" id="GO:0050897">
    <property type="term" value="F:cobalt ion binding"/>
    <property type="evidence" value="ECO:0007669"/>
    <property type="project" value="UniProtKB-UniRule"/>
</dbReference>
<dbReference type="Pfam" id="PF04166">
    <property type="entry name" value="PdxA"/>
    <property type="match status" value="1"/>
</dbReference>
<feature type="binding site" evidence="10">
    <location>
        <position position="265"/>
    </location>
    <ligand>
        <name>a divalent metal cation</name>
        <dbReference type="ChEBI" id="CHEBI:60240"/>
        <note>ligand shared between dimeric partners</note>
    </ligand>
</feature>
<comment type="similarity">
    <text evidence="10">Belongs to the PdxA family.</text>
</comment>
<evidence type="ECO:0000313" key="12">
    <source>
        <dbReference type="Proteomes" id="UP000297890"/>
    </source>
</evidence>
<comment type="miscellaneous">
    <text evidence="10">The active site is located at the dimer interface.</text>
</comment>
<sequence length="327" mass="34288">MSVPRLALTPGEPAGIGPDLVVQLVQEPFPAELVVVSDPDLLEARARRLGLPVAVRRFDADAPPAPQVAGWVTVDAVPLSAPVRCGQGDPAQAHHVLTTLERATDGALAGRFQALVTGPVHKGLINEAGIAFSGHTEWLSERTGGALPVMMLVAPGLRVALATTHLPLRAVPDALNAEHLRRVMTVLDRDLRRRYGLSTPRILVCGLNPHAGEGGHLGDEEQRIIEPVVASLHAEGLCVIGPLPADTAFTPERLAQADVVLAMYHDQGLPVLKAQGFGQAVNVTLGLPIVRTSVDHGTAFDLAGRGGADVGSFRAAVHEALRLVAAS</sequence>
<accession>A0A4Z0F976</accession>
<protein>
    <recommendedName>
        <fullName evidence="10">4-hydroxythreonine-4-phosphate dehydrogenase</fullName>
        <ecNumber evidence="10">1.1.1.262</ecNumber>
    </recommendedName>
    <alternativeName>
        <fullName evidence="10">4-(phosphohydroxy)-L-threonine dehydrogenase</fullName>
    </alternativeName>
</protein>
<comment type="function">
    <text evidence="10">Catalyzes the NAD(P)-dependent oxidation of 4-(phosphooxy)-L-threonine (HTP) into 2-amino-3-oxo-4-(phosphooxy)butyric acid which spontaneously decarboxylates to form 3-amino-2-oxopropyl phosphate (AHAP).</text>
</comment>
<dbReference type="GO" id="GO:0008270">
    <property type="term" value="F:zinc ion binding"/>
    <property type="evidence" value="ECO:0007669"/>
    <property type="project" value="UniProtKB-UniRule"/>
</dbReference>
<dbReference type="InterPro" id="IPR005255">
    <property type="entry name" value="PdxA_fam"/>
</dbReference>
<evidence type="ECO:0000256" key="7">
    <source>
        <dbReference type="ARBA" id="ARBA00023027"/>
    </source>
</evidence>
<keyword evidence="8 10" id="KW-0664">Pyridoxine biosynthesis</keyword>
<evidence type="ECO:0000256" key="3">
    <source>
        <dbReference type="ARBA" id="ARBA00022833"/>
    </source>
</evidence>
<keyword evidence="7 10" id="KW-0520">NAD</keyword>
<evidence type="ECO:0000256" key="8">
    <source>
        <dbReference type="ARBA" id="ARBA00023096"/>
    </source>
</evidence>
<dbReference type="GO" id="GO:0008615">
    <property type="term" value="P:pyridoxine biosynthetic process"/>
    <property type="evidence" value="ECO:0007669"/>
    <property type="project" value="UniProtKB-UniRule"/>
</dbReference>
<feature type="binding site" evidence="10">
    <location>
        <position position="282"/>
    </location>
    <ligand>
        <name>substrate</name>
    </ligand>
</feature>
<keyword evidence="12" id="KW-1185">Reference proteome</keyword>
<name>A0A4Z0F976_9GAMM</name>
<evidence type="ECO:0000256" key="10">
    <source>
        <dbReference type="HAMAP-Rule" id="MF_00536"/>
    </source>
</evidence>
<keyword evidence="2 10" id="KW-0479">Metal-binding</keyword>
<dbReference type="HAMAP" id="MF_00536">
    <property type="entry name" value="PdxA"/>
    <property type="match status" value="1"/>
</dbReference>
<gene>
    <name evidence="10 11" type="primary">pdxA</name>
    <name evidence="11" type="ORF">E4680_07935</name>
</gene>
<evidence type="ECO:0000256" key="6">
    <source>
        <dbReference type="ARBA" id="ARBA00023002"/>
    </source>
</evidence>
<keyword evidence="6 10" id="KW-0560">Oxidoreductase</keyword>
<evidence type="ECO:0000313" key="11">
    <source>
        <dbReference type="EMBL" id="TFZ82403.1"/>
    </source>
</evidence>
<feature type="binding site" evidence="10">
    <location>
        <position position="210"/>
    </location>
    <ligand>
        <name>a divalent metal cation</name>
        <dbReference type="ChEBI" id="CHEBI:60240"/>
        <note>ligand shared between dimeric partners</note>
    </ligand>
</feature>
<dbReference type="PANTHER" id="PTHR30004">
    <property type="entry name" value="4-HYDROXYTHREONINE-4-PHOSPHATE DEHYDROGENASE"/>
    <property type="match status" value="1"/>
</dbReference>
<dbReference type="RefSeq" id="WP_135281878.1">
    <property type="nucleotide sequence ID" value="NZ_SRIO01000009.1"/>
</dbReference>
<feature type="binding site" evidence="10">
    <location>
        <position position="273"/>
    </location>
    <ligand>
        <name>substrate</name>
    </ligand>
</feature>
<dbReference type="InterPro" id="IPR037510">
    <property type="entry name" value="PdxA"/>
</dbReference>
<comment type="cofactor">
    <cofactor evidence="10">
        <name>Zn(2+)</name>
        <dbReference type="ChEBI" id="CHEBI:29105"/>
    </cofactor>
    <cofactor evidence="10">
        <name>Mg(2+)</name>
        <dbReference type="ChEBI" id="CHEBI:18420"/>
    </cofactor>
    <cofactor evidence="10">
        <name>Co(2+)</name>
        <dbReference type="ChEBI" id="CHEBI:48828"/>
    </cofactor>
    <text evidence="10">Binds 1 divalent metal cation per subunit. Can use ions such as Zn(2+), Mg(2+) or Co(2+).</text>
</comment>
<dbReference type="EMBL" id="SRIO01000009">
    <property type="protein sequence ID" value="TFZ82403.1"/>
    <property type="molecule type" value="Genomic_DNA"/>
</dbReference>
<keyword evidence="9 10" id="KW-0170">Cobalt</keyword>
<dbReference type="NCBIfam" id="TIGR00557">
    <property type="entry name" value="pdxA"/>
    <property type="match status" value="1"/>
</dbReference>
<evidence type="ECO:0000256" key="4">
    <source>
        <dbReference type="ARBA" id="ARBA00022842"/>
    </source>
</evidence>
<proteinExistence type="inferred from homology"/>
<reference evidence="11 12" key="1">
    <citation type="journal article" date="2019" name="ISME J.">
        <title>Candidatus Macondimonas diazotrophica, a novel gammaproteobacterial genus dominating crude-oil-contaminated coastal sediments.</title>
        <authorList>
            <person name="Karthikeyan S."/>
            <person name="Konstantinidis K."/>
        </authorList>
    </citation>
    <scope>NUCLEOTIDE SEQUENCE [LARGE SCALE GENOMIC DNA]</scope>
    <source>
        <strain evidence="11 12">KTK01</strain>
    </source>
</reference>
<dbReference type="AlphaFoldDB" id="A0A4Z0F976"/>
<feature type="binding site" evidence="10">
    <location>
        <position position="136"/>
    </location>
    <ligand>
        <name>substrate</name>
    </ligand>
</feature>
<dbReference type="OrthoDB" id="9801783at2"/>
<comment type="pathway">
    <text evidence="10">Cofactor biosynthesis; pyridoxine 5'-phosphate biosynthesis; pyridoxine 5'-phosphate from D-erythrose 4-phosphate: step 4/5.</text>
</comment>
<keyword evidence="5 10" id="KW-0521">NADP</keyword>
<comment type="caution">
    <text evidence="11">The sequence shown here is derived from an EMBL/GenBank/DDBJ whole genome shotgun (WGS) entry which is preliminary data.</text>
</comment>
<keyword evidence="4 10" id="KW-0460">Magnesium</keyword>
<keyword evidence="3 10" id="KW-0862">Zinc</keyword>
<evidence type="ECO:0000256" key="9">
    <source>
        <dbReference type="ARBA" id="ARBA00023285"/>
    </source>
</evidence>
<dbReference type="GO" id="GO:0000287">
    <property type="term" value="F:magnesium ion binding"/>
    <property type="evidence" value="ECO:0007669"/>
    <property type="project" value="UniProtKB-UniRule"/>
</dbReference>
<feature type="binding site" evidence="10">
    <location>
        <position position="165"/>
    </location>
    <ligand>
        <name>a divalent metal cation</name>
        <dbReference type="ChEBI" id="CHEBI:60240"/>
        <note>ligand shared between dimeric partners</note>
    </ligand>
</feature>
<dbReference type="Gene3D" id="3.40.718.10">
    <property type="entry name" value="Isopropylmalate Dehydrogenase"/>
    <property type="match status" value="1"/>
</dbReference>
<evidence type="ECO:0000256" key="5">
    <source>
        <dbReference type="ARBA" id="ARBA00022857"/>
    </source>
</evidence>
<dbReference type="SUPFAM" id="SSF53659">
    <property type="entry name" value="Isocitrate/Isopropylmalate dehydrogenase-like"/>
    <property type="match status" value="1"/>
</dbReference>
<dbReference type="GO" id="GO:0042823">
    <property type="term" value="P:pyridoxal phosphate biosynthetic process"/>
    <property type="evidence" value="ECO:0007669"/>
    <property type="project" value="UniProtKB-UniRule"/>
</dbReference>
<evidence type="ECO:0000256" key="1">
    <source>
        <dbReference type="ARBA" id="ARBA00022490"/>
    </source>
</evidence>
<organism evidence="11 12">
    <name type="scientific">Candidatus Macondimonas diazotrophica</name>
    <dbReference type="NCBI Taxonomy" id="2305248"/>
    <lineage>
        <taxon>Bacteria</taxon>
        <taxon>Pseudomonadati</taxon>
        <taxon>Pseudomonadota</taxon>
        <taxon>Gammaproteobacteria</taxon>
        <taxon>Chromatiales</taxon>
        <taxon>Ectothiorhodospiraceae</taxon>
        <taxon>Candidatus Macondimonas</taxon>
    </lineage>
</organism>
<dbReference type="UniPathway" id="UPA00244">
    <property type="reaction ID" value="UER00312"/>
</dbReference>
<evidence type="ECO:0000256" key="2">
    <source>
        <dbReference type="ARBA" id="ARBA00022723"/>
    </source>
</evidence>
<feature type="binding site" evidence="10">
    <location>
        <position position="291"/>
    </location>
    <ligand>
        <name>substrate</name>
    </ligand>
</feature>
<dbReference type="GO" id="GO:0005737">
    <property type="term" value="C:cytoplasm"/>
    <property type="evidence" value="ECO:0007669"/>
    <property type="project" value="UniProtKB-SubCell"/>
</dbReference>
<comment type="subcellular location">
    <subcellularLocation>
        <location evidence="10">Cytoplasm</location>
    </subcellularLocation>
</comment>
<comment type="catalytic activity">
    <reaction evidence="10">
        <text>4-(phosphooxy)-L-threonine + NAD(+) = 3-amino-2-oxopropyl phosphate + CO2 + NADH</text>
        <dbReference type="Rhea" id="RHEA:32275"/>
        <dbReference type="ChEBI" id="CHEBI:16526"/>
        <dbReference type="ChEBI" id="CHEBI:57279"/>
        <dbReference type="ChEBI" id="CHEBI:57540"/>
        <dbReference type="ChEBI" id="CHEBI:57945"/>
        <dbReference type="ChEBI" id="CHEBI:58452"/>
        <dbReference type="EC" id="1.1.1.262"/>
    </reaction>
</comment>
<comment type="subunit">
    <text evidence="10">Homodimer.</text>
</comment>
<feature type="binding site" evidence="10">
    <location>
        <position position="135"/>
    </location>
    <ligand>
        <name>substrate</name>
    </ligand>
</feature>